<dbReference type="Proteomes" id="UP000030826">
    <property type="component" value="Unassembled WGS sequence"/>
</dbReference>
<evidence type="ECO:0000259" key="4">
    <source>
        <dbReference type="Pfam" id="PF13519"/>
    </source>
</evidence>
<feature type="domain" description="VWFA" evidence="4">
    <location>
        <begin position="95"/>
        <end position="200"/>
    </location>
</feature>
<dbReference type="InterPro" id="IPR050768">
    <property type="entry name" value="UPF0353/GerABKA_families"/>
</dbReference>
<keyword evidence="3" id="KW-0472">Membrane</keyword>
<evidence type="ECO:0000313" key="6">
    <source>
        <dbReference type="Proteomes" id="UP000030826"/>
    </source>
</evidence>
<dbReference type="PANTHER" id="PTHR22550">
    <property type="entry name" value="SPORE GERMINATION PROTEIN"/>
    <property type="match status" value="1"/>
</dbReference>
<feature type="transmembrane region" description="Helical" evidence="3">
    <location>
        <begin position="61"/>
        <end position="80"/>
    </location>
</feature>
<dbReference type="InterPro" id="IPR036465">
    <property type="entry name" value="vWFA_dom_sf"/>
</dbReference>
<proteinExistence type="predicted"/>
<feature type="repeat" description="TPR" evidence="1">
    <location>
        <begin position="401"/>
        <end position="434"/>
    </location>
</feature>
<dbReference type="InterPro" id="IPR019734">
    <property type="entry name" value="TPR_rpt"/>
</dbReference>
<dbReference type="SUPFAM" id="SSF48452">
    <property type="entry name" value="TPR-like"/>
    <property type="match status" value="1"/>
</dbReference>
<keyword evidence="3" id="KW-0812">Transmembrane</keyword>
<accession>A0A0B1Q569</accession>
<comment type="caution">
    <text evidence="5">The sequence shown here is derived from an EMBL/GenBank/DDBJ whole genome shotgun (WGS) entry which is preliminary data.</text>
</comment>
<evidence type="ECO:0000256" key="1">
    <source>
        <dbReference type="PROSITE-ProRule" id="PRU00339"/>
    </source>
</evidence>
<evidence type="ECO:0000256" key="2">
    <source>
        <dbReference type="SAM" id="MobiDB-lite"/>
    </source>
</evidence>
<dbReference type="EMBL" id="JRFJ01000003">
    <property type="protein sequence ID" value="KHJ54526.1"/>
    <property type="molecule type" value="Genomic_DNA"/>
</dbReference>
<name>A0A0B1Q569_9HYPH</name>
<evidence type="ECO:0000256" key="3">
    <source>
        <dbReference type="SAM" id="Phobius"/>
    </source>
</evidence>
<dbReference type="AlphaFoldDB" id="A0A0B1Q569"/>
<dbReference type="SUPFAM" id="SSF53300">
    <property type="entry name" value="vWA-like"/>
    <property type="match status" value="1"/>
</dbReference>
<dbReference type="Gene3D" id="1.25.40.10">
    <property type="entry name" value="Tetratricopeptide repeat domain"/>
    <property type="match status" value="1"/>
</dbReference>
<dbReference type="PANTHER" id="PTHR22550:SF14">
    <property type="entry name" value="VWFA DOMAIN-CONTAINING PROTEIN"/>
    <property type="match status" value="1"/>
</dbReference>
<feature type="region of interest" description="Disordered" evidence="2">
    <location>
        <begin position="454"/>
        <end position="484"/>
    </location>
</feature>
<dbReference type="Pfam" id="PF13519">
    <property type="entry name" value="VWA_2"/>
    <property type="match status" value="1"/>
</dbReference>
<keyword evidence="1" id="KW-0802">TPR repeat</keyword>
<feature type="transmembrane region" description="Helical" evidence="3">
    <location>
        <begin position="6"/>
        <end position="25"/>
    </location>
</feature>
<dbReference type="InterPro" id="IPR002035">
    <property type="entry name" value="VWF_A"/>
</dbReference>
<protein>
    <recommendedName>
        <fullName evidence="4">VWFA domain-containing protein</fullName>
    </recommendedName>
</protein>
<dbReference type="InterPro" id="IPR011990">
    <property type="entry name" value="TPR-like_helical_dom_sf"/>
</dbReference>
<dbReference type="Gene3D" id="3.40.50.410">
    <property type="entry name" value="von Willebrand factor, type A domain"/>
    <property type="match status" value="1"/>
</dbReference>
<gene>
    <name evidence="5" type="ORF">LA66_13905</name>
</gene>
<dbReference type="PROSITE" id="PS50005">
    <property type="entry name" value="TPR"/>
    <property type="match status" value="1"/>
</dbReference>
<reference evidence="5 6" key="1">
    <citation type="submission" date="2014-09" db="EMBL/GenBank/DDBJ databases">
        <title>Isolation and characterization of Aurantimonas altamirensis ON-56566 from clinical sample following a dog bite.</title>
        <authorList>
            <person name="Eshaghi A."/>
            <person name="Li A."/>
            <person name="Shahinas D."/>
            <person name="Bahn P."/>
            <person name="Kus J.V."/>
            <person name="Patel S.N."/>
        </authorList>
    </citation>
    <scope>NUCLEOTIDE SEQUENCE [LARGE SCALE GENOMIC DNA]</scope>
    <source>
        <strain evidence="5 6">ON-56566</strain>
    </source>
</reference>
<organism evidence="5 6">
    <name type="scientific">Aureimonas altamirensis</name>
    <dbReference type="NCBI Taxonomy" id="370622"/>
    <lineage>
        <taxon>Bacteria</taxon>
        <taxon>Pseudomonadati</taxon>
        <taxon>Pseudomonadota</taxon>
        <taxon>Alphaproteobacteria</taxon>
        <taxon>Hyphomicrobiales</taxon>
        <taxon>Aurantimonadaceae</taxon>
        <taxon>Aureimonas</taxon>
    </lineage>
</organism>
<evidence type="ECO:0000313" key="5">
    <source>
        <dbReference type="EMBL" id="KHJ54526.1"/>
    </source>
</evidence>
<feature type="compositionally biased region" description="Polar residues" evidence="2">
    <location>
        <begin position="460"/>
        <end position="471"/>
    </location>
</feature>
<keyword evidence="3" id="KW-1133">Transmembrane helix</keyword>
<dbReference type="STRING" id="370622.LA66_13905"/>
<sequence>MLSDFHFLRPLWLLVIPAAVLLFWLNGHRQAERARFGGVIAPHLLAHLLTTTGARQRFRPIHALLLLLVLASLAAAGPTVDRESPPFARETAPLAIAVDLTGTMDAVDVTPTRLERAKLKIQDLLALRSGAPTALYAYGSSAHLVLPPTDDPELIRTYAQALATRLIPPGQRNTSAALHLIEDAFSRTGVNGTILFLTDGIEPEATATLKGRNRANTILVLAIGTEAGGPVRGGADYALDASGRVERARLDIEGLQRLRDETGIELTTVTADASDIDWVERLAASQPAEAGNDTGLRWRDLGWWLTFPIVLLAALSFRKGWTVQWCIAALAINMAIPGPALAVDWLHPWSSADQQGQRAYNAGDYVGASQRFDNPMWKGVAAYRAGDFSAAIDAFTRVDTPEADFNRGNALARADKLEQSAASYREALSTRPDWAEAKANLAIVTALIAARNADKKQENADPNEQPDSVQFDNEGKEGKRGPISVAQQSADIWMRNIQISPADLLARKFALEVHRPSR</sequence>